<proteinExistence type="predicted"/>
<evidence type="ECO:0000313" key="1">
    <source>
        <dbReference type="EMBL" id="TRY73906.1"/>
    </source>
</evidence>
<feature type="non-terminal residue" evidence="1">
    <location>
        <position position="183"/>
    </location>
</feature>
<dbReference type="AlphaFoldDB" id="A0A553P8B5"/>
<organism evidence="1 2">
    <name type="scientific">Tigriopus californicus</name>
    <name type="common">Marine copepod</name>
    <dbReference type="NCBI Taxonomy" id="6832"/>
    <lineage>
        <taxon>Eukaryota</taxon>
        <taxon>Metazoa</taxon>
        <taxon>Ecdysozoa</taxon>
        <taxon>Arthropoda</taxon>
        <taxon>Crustacea</taxon>
        <taxon>Multicrustacea</taxon>
        <taxon>Hexanauplia</taxon>
        <taxon>Copepoda</taxon>
        <taxon>Harpacticoida</taxon>
        <taxon>Harpacticidae</taxon>
        <taxon>Tigriopus</taxon>
    </lineage>
</organism>
<protein>
    <submittedName>
        <fullName evidence="1">Uncharacterized protein</fullName>
    </submittedName>
</protein>
<dbReference type="EMBL" id="VCGU01000007">
    <property type="protein sequence ID" value="TRY73906.1"/>
    <property type="molecule type" value="Genomic_DNA"/>
</dbReference>
<name>A0A553P8B5_TIGCA</name>
<sequence length="183" mass="20929">MLVFISVSKCEHVYVCLSSKAGLAFPYLKNRKVLENGVHHVLFREMLEFEDEVDHVFTHWRPIDLIDVPTAFVSGVFSLEFLDDLLPETAHFGRALDFHVLSAFITICPEFDQEERVAWSLLEEFLQPAILFRKLVLDLPHINGLQLRVTIRGCTTNVDEQVLIVRGVLVSLLVDIGRELKEA</sequence>
<reference evidence="1 2" key="1">
    <citation type="journal article" date="2018" name="Nat. Ecol. Evol.">
        <title>Genomic signatures of mitonuclear coevolution across populations of Tigriopus californicus.</title>
        <authorList>
            <person name="Barreto F.S."/>
            <person name="Watson E.T."/>
            <person name="Lima T.G."/>
            <person name="Willett C.S."/>
            <person name="Edmands S."/>
            <person name="Li W."/>
            <person name="Burton R.S."/>
        </authorList>
    </citation>
    <scope>NUCLEOTIDE SEQUENCE [LARGE SCALE GENOMIC DNA]</scope>
    <source>
        <strain evidence="1 2">San Diego</strain>
    </source>
</reference>
<evidence type="ECO:0000313" key="2">
    <source>
        <dbReference type="Proteomes" id="UP000318571"/>
    </source>
</evidence>
<dbReference type="Proteomes" id="UP000318571">
    <property type="component" value="Chromosome 3"/>
</dbReference>
<gene>
    <name evidence="1" type="ORF">TCAL_15726</name>
</gene>
<keyword evidence="2" id="KW-1185">Reference proteome</keyword>
<comment type="caution">
    <text evidence="1">The sequence shown here is derived from an EMBL/GenBank/DDBJ whole genome shotgun (WGS) entry which is preliminary data.</text>
</comment>
<accession>A0A553P8B5</accession>